<dbReference type="SMART" id="SM00382">
    <property type="entry name" value="AAA"/>
    <property type="match status" value="2"/>
</dbReference>
<dbReference type="Gene3D" id="3.40.50.300">
    <property type="entry name" value="P-loop containing nucleotide triphosphate hydrolases"/>
    <property type="match status" value="2"/>
</dbReference>
<protein>
    <recommendedName>
        <fullName evidence="5">ABC transporter domain-containing protein</fullName>
    </recommendedName>
</protein>
<feature type="domain" description="ABC transporter" evidence="5">
    <location>
        <begin position="505"/>
        <end position="735"/>
    </location>
</feature>
<dbReference type="GO" id="GO:0005524">
    <property type="term" value="F:ATP binding"/>
    <property type="evidence" value="ECO:0007669"/>
    <property type="project" value="UniProtKB-KW"/>
</dbReference>
<dbReference type="Pfam" id="PF12848">
    <property type="entry name" value="ABC_tran_Xtn"/>
    <property type="match status" value="1"/>
</dbReference>
<feature type="region of interest" description="Disordered" evidence="4">
    <location>
        <begin position="734"/>
        <end position="765"/>
    </location>
</feature>
<dbReference type="InterPro" id="IPR003439">
    <property type="entry name" value="ABC_transporter-like_ATP-bd"/>
</dbReference>
<feature type="domain" description="ABC transporter" evidence="5">
    <location>
        <begin position="178"/>
        <end position="436"/>
    </location>
</feature>
<reference evidence="6" key="1">
    <citation type="submission" date="2021-01" db="EMBL/GenBank/DDBJ databases">
        <authorList>
            <person name="Corre E."/>
            <person name="Pelletier E."/>
            <person name="Niang G."/>
            <person name="Scheremetjew M."/>
            <person name="Finn R."/>
            <person name="Kale V."/>
            <person name="Holt S."/>
            <person name="Cochrane G."/>
            <person name="Meng A."/>
            <person name="Brown T."/>
            <person name="Cohen L."/>
        </authorList>
    </citation>
    <scope>NUCLEOTIDE SEQUENCE</scope>
    <source>
        <strain evidence="6">CCMP1243</strain>
    </source>
</reference>
<evidence type="ECO:0000256" key="2">
    <source>
        <dbReference type="ARBA" id="ARBA00022741"/>
    </source>
</evidence>
<dbReference type="SUPFAM" id="SSF52540">
    <property type="entry name" value="P-loop containing nucleoside triphosphate hydrolases"/>
    <property type="match status" value="2"/>
</dbReference>
<evidence type="ECO:0000256" key="3">
    <source>
        <dbReference type="ARBA" id="ARBA00022840"/>
    </source>
</evidence>
<dbReference type="CDD" id="cd03221">
    <property type="entry name" value="ABCF_EF-3"/>
    <property type="match status" value="2"/>
</dbReference>
<dbReference type="InterPro" id="IPR050611">
    <property type="entry name" value="ABCF"/>
</dbReference>
<evidence type="ECO:0000313" key="6">
    <source>
        <dbReference type="EMBL" id="CAD9660719.1"/>
    </source>
</evidence>
<dbReference type="GO" id="GO:0016887">
    <property type="term" value="F:ATP hydrolysis activity"/>
    <property type="evidence" value="ECO:0007669"/>
    <property type="project" value="InterPro"/>
</dbReference>
<dbReference type="PANTHER" id="PTHR19211:SF134">
    <property type="entry name" value="ABC TRANSPORTER DOMAIN-CONTAINING PROTEIN"/>
    <property type="match status" value="1"/>
</dbReference>
<dbReference type="Pfam" id="PF00005">
    <property type="entry name" value="ABC_tran"/>
    <property type="match status" value="2"/>
</dbReference>
<dbReference type="EMBL" id="HBHJ01000975">
    <property type="protein sequence ID" value="CAD9660719.1"/>
    <property type="molecule type" value="Transcribed_RNA"/>
</dbReference>
<evidence type="ECO:0000256" key="4">
    <source>
        <dbReference type="SAM" id="MobiDB-lite"/>
    </source>
</evidence>
<dbReference type="InterPro" id="IPR032781">
    <property type="entry name" value="ABC_tran_Xtn"/>
</dbReference>
<evidence type="ECO:0000256" key="1">
    <source>
        <dbReference type="ARBA" id="ARBA00022737"/>
    </source>
</evidence>
<dbReference type="FunFam" id="3.40.50.300:FF:000104">
    <property type="entry name" value="ATP-binding cassette sub-family F member 3"/>
    <property type="match status" value="1"/>
</dbReference>
<feature type="compositionally biased region" description="Gly residues" evidence="4">
    <location>
        <begin position="738"/>
        <end position="749"/>
    </location>
</feature>
<dbReference type="FunFam" id="3.40.50.300:FF:000011">
    <property type="entry name" value="Putative ABC transporter ATP-binding component"/>
    <property type="match status" value="1"/>
</dbReference>
<evidence type="ECO:0000259" key="5">
    <source>
        <dbReference type="PROSITE" id="PS50893"/>
    </source>
</evidence>
<accession>A0A7S2R4V8</accession>
<proteinExistence type="predicted"/>
<dbReference type="PANTHER" id="PTHR19211">
    <property type="entry name" value="ATP-BINDING TRANSPORT PROTEIN-RELATED"/>
    <property type="match status" value="1"/>
</dbReference>
<dbReference type="PROSITE" id="PS00211">
    <property type="entry name" value="ABC_TRANSPORTER_1"/>
    <property type="match status" value="1"/>
</dbReference>
<sequence>MEDPGQRAAAAAVLEGVDEDLIDYICSVVSSGDLEAVPPFLISAGAAETDAEAEALCARLQAALALGGAEDESLPPPVKDDGDVPVLLKAPVSMGGGESFSQSSSKQMMTDFLWGTDKVRRDMNSSMETAHVTNKRTERRAARELEKARLRFEAAAAQSSQANSQITRMAMPEFDGQPRDRDIRVAAFDINFGGRTLLSNAELRLSYGRRYGLMGKNGVGKTTLLQHMAAFDIPGFPRHHRVLHVRQEAAASDVTVLDTVLSADVELITLLQEEKALSQTLDSFGDEAPADKVSQTSEKLQQVYERLRFIDADGAEGRASSILSGLGFSETMKQTKLNDLSGGWRVRTALAGALFIQPHLLMLDEPTNHLDLEAVLWLQDYLQSYKHTVLVVSHDRTFLNEVCTDIVLFQDLGLHYYKGDFDTFERTQSDQLTNQKKVYEAYTEKRQHMQEFVDKFRANAKRASMVQSRIKAIEKMDAEAPPEPTEEAVFRFSFPVPEPLGRPILQLEEAAFSYSASLANPDAAEAAKASAAPVLFRDVDFGVEMDTRIGIVGKNGCGKSTLLNLLLGNLRPTEGQVHIKPTARIKVFTQHHSDMLSLAYSPIENLMQMFPKDPEAALRSHLGKFDVSGDMAIRPCSSLSGGQKSRVVFAALAYSRPHIIVMDEPTNHLDIQTIDALIHAVRDFRGGVILVSHDQHFINKVCNEIWVVADCSVRRFDGGFNEYKATALRQQRDAAARGGTGQAGGGGGQAADRDGAAAGGGAGGH</sequence>
<dbReference type="InterPro" id="IPR017871">
    <property type="entry name" value="ABC_transporter-like_CS"/>
</dbReference>
<dbReference type="PROSITE" id="PS50893">
    <property type="entry name" value="ABC_TRANSPORTER_2"/>
    <property type="match status" value="2"/>
</dbReference>
<keyword evidence="1" id="KW-0677">Repeat</keyword>
<name>A0A7S2R4V8_9STRA</name>
<organism evidence="6">
    <name type="scientific">Rhizochromulina marina</name>
    <dbReference type="NCBI Taxonomy" id="1034831"/>
    <lineage>
        <taxon>Eukaryota</taxon>
        <taxon>Sar</taxon>
        <taxon>Stramenopiles</taxon>
        <taxon>Ochrophyta</taxon>
        <taxon>Dictyochophyceae</taxon>
        <taxon>Rhizochromulinales</taxon>
        <taxon>Rhizochromulina</taxon>
    </lineage>
</organism>
<dbReference type="InterPro" id="IPR003593">
    <property type="entry name" value="AAA+_ATPase"/>
</dbReference>
<gene>
    <name evidence="6" type="ORF">RMAR1173_LOCUS628</name>
</gene>
<keyword evidence="2" id="KW-0547">Nucleotide-binding</keyword>
<dbReference type="AlphaFoldDB" id="A0A7S2R4V8"/>
<dbReference type="InterPro" id="IPR027417">
    <property type="entry name" value="P-loop_NTPase"/>
</dbReference>
<keyword evidence="3" id="KW-0067">ATP-binding</keyword>